<dbReference type="Pfam" id="PF08520">
    <property type="entry name" value="Mitofissin"/>
    <property type="match status" value="1"/>
</dbReference>
<dbReference type="AlphaFoldDB" id="A0A0D7AKC9"/>
<dbReference type="Proteomes" id="UP000054144">
    <property type="component" value="Unassembled WGS sequence"/>
</dbReference>
<reference evidence="1 2" key="1">
    <citation type="journal article" date="2015" name="Fungal Genet. Biol.">
        <title>Evolution of novel wood decay mechanisms in Agaricales revealed by the genome sequences of Fistulina hepatica and Cylindrobasidium torrendii.</title>
        <authorList>
            <person name="Floudas D."/>
            <person name="Held B.W."/>
            <person name="Riley R."/>
            <person name="Nagy L.G."/>
            <person name="Koehler G."/>
            <person name="Ransdell A.S."/>
            <person name="Younus H."/>
            <person name="Chow J."/>
            <person name="Chiniquy J."/>
            <person name="Lipzen A."/>
            <person name="Tritt A."/>
            <person name="Sun H."/>
            <person name="Haridas S."/>
            <person name="LaButti K."/>
            <person name="Ohm R.A."/>
            <person name="Kues U."/>
            <person name="Blanchette R.A."/>
            <person name="Grigoriev I.V."/>
            <person name="Minto R.E."/>
            <person name="Hibbett D.S."/>
        </authorList>
    </citation>
    <scope>NUCLEOTIDE SEQUENCE [LARGE SCALE GENOMIC DNA]</scope>
    <source>
        <strain evidence="1 2">ATCC 64428</strain>
    </source>
</reference>
<gene>
    <name evidence="1" type="ORF">FISHEDRAFT_35460</name>
</gene>
<dbReference type="EMBL" id="KN881644">
    <property type="protein sequence ID" value="KIY52315.1"/>
    <property type="molecule type" value="Genomic_DNA"/>
</dbReference>
<organism evidence="1 2">
    <name type="scientific">Fistulina hepatica ATCC 64428</name>
    <dbReference type="NCBI Taxonomy" id="1128425"/>
    <lineage>
        <taxon>Eukaryota</taxon>
        <taxon>Fungi</taxon>
        <taxon>Dikarya</taxon>
        <taxon>Basidiomycota</taxon>
        <taxon>Agaricomycotina</taxon>
        <taxon>Agaricomycetes</taxon>
        <taxon>Agaricomycetidae</taxon>
        <taxon>Agaricales</taxon>
        <taxon>Fistulinaceae</taxon>
        <taxon>Fistulina</taxon>
    </lineage>
</organism>
<keyword evidence="2" id="KW-1185">Reference proteome</keyword>
<dbReference type="OrthoDB" id="16824at2759"/>
<evidence type="ECO:0000313" key="2">
    <source>
        <dbReference type="Proteomes" id="UP000054144"/>
    </source>
</evidence>
<evidence type="ECO:0000313" key="1">
    <source>
        <dbReference type="EMBL" id="KIY52315.1"/>
    </source>
</evidence>
<proteinExistence type="predicted"/>
<sequence>MSLLGRLVHYSIDAVLISTVFAGVRRTTGFAPNTDALPESARPFAETFLRTGDKVYSSIQGAVVNSQYFKKT</sequence>
<accession>A0A0D7AKC9</accession>
<protein>
    <submittedName>
        <fullName evidence="1">DUF1748-domain-containing protein</fullName>
    </submittedName>
</protein>
<dbReference type="PANTHER" id="PTHR28075">
    <property type="entry name" value="CHROMOSOME 16, WHOLE GENOME SHOTGUN SEQUENCE"/>
    <property type="match status" value="1"/>
</dbReference>
<dbReference type="PANTHER" id="PTHR28075:SF3">
    <property type="entry name" value="DUF1748-DOMAIN-CONTAINING PROTEIN"/>
    <property type="match status" value="1"/>
</dbReference>
<name>A0A0D7AKC9_9AGAR</name>
<dbReference type="GO" id="GO:0005737">
    <property type="term" value="C:cytoplasm"/>
    <property type="evidence" value="ECO:0007669"/>
    <property type="project" value="TreeGrafter"/>
</dbReference>
<dbReference type="InterPro" id="IPR013726">
    <property type="entry name" value="Mitofissin"/>
</dbReference>